<dbReference type="Pfam" id="PF01476">
    <property type="entry name" value="LysM"/>
    <property type="match status" value="1"/>
</dbReference>
<dbReference type="Proteomes" id="UP001501736">
    <property type="component" value="Unassembled WGS sequence"/>
</dbReference>
<evidence type="ECO:0000313" key="3">
    <source>
        <dbReference type="EMBL" id="GAA3280611.1"/>
    </source>
</evidence>
<evidence type="ECO:0000259" key="2">
    <source>
        <dbReference type="PROSITE" id="PS51782"/>
    </source>
</evidence>
<dbReference type="RefSeq" id="WP_344717812.1">
    <property type="nucleotide sequence ID" value="NZ_BAAAYG010000002.1"/>
</dbReference>
<accession>A0ABP6R8N8</accession>
<gene>
    <name evidence="3" type="ORF">GCM10020260_05090</name>
</gene>
<dbReference type="SUPFAM" id="SSF54106">
    <property type="entry name" value="LysM domain"/>
    <property type="match status" value="1"/>
</dbReference>
<dbReference type="PROSITE" id="PS51782">
    <property type="entry name" value="LYSM"/>
    <property type="match status" value="1"/>
</dbReference>
<evidence type="ECO:0000256" key="1">
    <source>
        <dbReference type="SAM" id="Phobius"/>
    </source>
</evidence>
<comment type="caution">
    <text evidence="3">The sequence shown here is derived from an EMBL/GenBank/DDBJ whole genome shotgun (WGS) entry which is preliminary data.</text>
</comment>
<sequence>MDHAHTVLRTAISATAPVGAGATAARTGRLRLTRRGRLLLIGLPVLTAAAALMLGAALMAGGLVNQAQASTEAPVGVEAREVVVAPGETLWDIASEIDSTEDTDVLILRIAELNDLDGSTLQPGQRLDVPVGG</sequence>
<dbReference type="InterPro" id="IPR036779">
    <property type="entry name" value="LysM_dom_sf"/>
</dbReference>
<dbReference type="Gene3D" id="3.10.350.10">
    <property type="entry name" value="LysM domain"/>
    <property type="match status" value="1"/>
</dbReference>
<organism evidence="3 4">
    <name type="scientific">Nesterenkonia halobia</name>
    <dbReference type="NCBI Taxonomy" id="37922"/>
    <lineage>
        <taxon>Bacteria</taxon>
        <taxon>Bacillati</taxon>
        <taxon>Actinomycetota</taxon>
        <taxon>Actinomycetes</taxon>
        <taxon>Micrococcales</taxon>
        <taxon>Micrococcaceae</taxon>
        <taxon>Nesterenkonia</taxon>
    </lineage>
</organism>
<dbReference type="SMART" id="SM00257">
    <property type="entry name" value="LysM"/>
    <property type="match status" value="1"/>
</dbReference>
<protein>
    <recommendedName>
        <fullName evidence="2">LysM domain-containing protein</fullName>
    </recommendedName>
</protein>
<proteinExistence type="predicted"/>
<keyword evidence="4" id="KW-1185">Reference proteome</keyword>
<name>A0ABP6R8N8_9MICC</name>
<feature type="transmembrane region" description="Helical" evidence="1">
    <location>
        <begin position="38"/>
        <end position="64"/>
    </location>
</feature>
<evidence type="ECO:0000313" key="4">
    <source>
        <dbReference type="Proteomes" id="UP001501736"/>
    </source>
</evidence>
<reference evidence="4" key="1">
    <citation type="journal article" date="2019" name="Int. J. Syst. Evol. Microbiol.">
        <title>The Global Catalogue of Microorganisms (GCM) 10K type strain sequencing project: providing services to taxonomists for standard genome sequencing and annotation.</title>
        <authorList>
            <consortium name="The Broad Institute Genomics Platform"/>
            <consortium name="The Broad Institute Genome Sequencing Center for Infectious Disease"/>
            <person name="Wu L."/>
            <person name="Ma J."/>
        </authorList>
    </citation>
    <scope>NUCLEOTIDE SEQUENCE [LARGE SCALE GENOMIC DNA]</scope>
    <source>
        <strain evidence="4">JCM 11483</strain>
    </source>
</reference>
<dbReference type="InterPro" id="IPR018392">
    <property type="entry name" value="LysM"/>
</dbReference>
<keyword evidence="1" id="KW-0472">Membrane</keyword>
<feature type="domain" description="LysM" evidence="2">
    <location>
        <begin position="80"/>
        <end position="129"/>
    </location>
</feature>
<keyword evidence="1" id="KW-0812">Transmembrane</keyword>
<dbReference type="CDD" id="cd00118">
    <property type="entry name" value="LysM"/>
    <property type="match status" value="1"/>
</dbReference>
<keyword evidence="1" id="KW-1133">Transmembrane helix</keyword>
<dbReference type="EMBL" id="BAAAYG010000002">
    <property type="protein sequence ID" value="GAA3280611.1"/>
    <property type="molecule type" value="Genomic_DNA"/>
</dbReference>